<dbReference type="InterPro" id="IPR011009">
    <property type="entry name" value="Kinase-like_dom_sf"/>
</dbReference>
<dbReference type="OrthoDB" id="431723at2759"/>
<dbReference type="FunFam" id="1.10.510.10:FF:000571">
    <property type="entry name" value="Maternal embryonic leucine zipper kinase"/>
    <property type="match status" value="1"/>
</dbReference>
<evidence type="ECO:0000256" key="6">
    <source>
        <dbReference type="ARBA" id="ARBA00022840"/>
    </source>
</evidence>
<dbReference type="InterPro" id="IPR000719">
    <property type="entry name" value="Prot_kinase_dom"/>
</dbReference>
<comment type="caution">
    <text evidence="9">The sequence shown here is derived from an EMBL/GenBank/DDBJ whole genome shotgun (WGS) entry which is preliminary data.</text>
</comment>
<feature type="region of interest" description="Disordered" evidence="7">
    <location>
        <begin position="300"/>
        <end position="346"/>
    </location>
</feature>
<dbReference type="GO" id="GO:0004674">
    <property type="term" value="F:protein serine/threonine kinase activity"/>
    <property type="evidence" value="ECO:0007669"/>
    <property type="project" value="UniProtKB-KW"/>
</dbReference>
<reference evidence="9 10" key="1">
    <citation type="submission" date="2016-11" db="EMBL/GenBank/DDBJ databases">
        <title>The macronuclear genome of Stentor coeruleus: a giant cell with tiny introns.</title>
        <authorList>
            <person name="Slabodnick M."/>
            <person name="Ruby J.G."/>
            <person name="Reiff S.B."/>
            <person name="Swart E.C."/>
            <person name="Gosai S."/>
            <person name="Prabakaran S."/>
            <person name="Witkowska E."/>
            <person name="Larue G.E."/>
            <person name="Fisher S."/>
            <person name="Freeman R.M."/>
            <person name="Gunawardena J."/>
            <person name="Chu W."/>
            <person name="Stover N.A."/>
            <person name="Gregory B.D."/>
            <person name="Nowacki M."/>
            <person name="Derisi J."/>
            <person name="Roy S.W."/>
            <person name="Marshall W.F."/>
            <person name="Sood P."/>
        </authorList>
    </citation>
    <scope>NUCLEOTIDE SEQUENCE [LARGE SCALE GENOMIC DNA]</scope>
    <source>
        <strain evidence="9">WM001</strain>
    </source>
</reference>
<sequence length="375" mass="42939">MKKLKHSNIAQLYEVIETNELICMVLEYMSGGELFDFIVARSRLNEFVAADFYLQILNAVEYVHRLNIVHRDLKPENLLLDESQNLKLADFGLSNEYKDGENLNTPCGSPCYAAPEMVAGKSYNGLSVDIWSSGIVLYAMICGFLPFEDSNTPNLYQKIIKGQYEEPEWLSTEAKHLLKHILDTNPETRYSITEIKNHPWMKGSIAKVQDDPPIDSNVIEIMDKSGYDGTRALSNLQCDMKNSLTTLYFLLCKKKKNVVPRPPTTLSNQKIQKIHGIRQEVRRDSRPVSRIKIVAKSISPRVSGDSRTHMKTSNQIRRYIQPKEPESKPKTPIRKNGRIYKPARGNQRLELSYKSTPRNLEMSYRVRNPTGLFSP</sequence>
<evidence type="ECO:0000256" key="1">
    <source>
        <dbReference type="ARBA" id="ARBA00011245"/>
    </source>
</evidence>
<evidence type="ECO:0000256" key="2">
    <source>
        <dbReference type="ARBA" id="ARBA00022527"/>
    </source>
</evidence>
<keyword evidence="3" id="KW-0808">Transferase</keyword>
<evidence type="ECO:0000313" key="9">
    <source>
        <dbReference type="EMBL" id="OMJ68515.1"/>
    </source>
</evidence>
<accession>A0A1R2AVN8</accession>
<proteinExistence type="predicted"/>
<organism evidence="9 10">
    <name type="scientific">Stentor coeruleus</name>
    <dbReference type="NCBI Taxonomy" id="5963"/>
    <lineage>
        <taxon>Eukaryota</taxon>
        <taxon>Sar</taxon>
        <taxon>Alveolata</taxon>
        <taxon>Ciliophora</taxon>
        <taxon>Postciliodesmatophora</taxon>
        <taxon>Heterotrichea</taxon>
        <taxon>Heterotrichida</taxon>
        <taxon>Stentoridae</taxon>
        <taxon>Stentor</taxon>
    </lineage>
</organism>
<gene>
    <name evidence="9" type="ORF">SteCoe_34008</name>
</gene>
<evidence type="ECO:0000256" key="5">
    <source>
        <dbReference type="ARBA" id="ARBA00022777"/>
    </source>
</evidence>
<dbReference type="PANTHER" id="PTHR24346">
    <property type="entry name" value="MAP/MICROTUBULE AFFINITY-REGULATING KINASE"/>
    <property type="match status" value="1"/>
</dbReference>
<dbReference type="Pfam" id="PF00069">
    <property type="entry name" value="Pkinase"/>
    <property type="match status" value="1"/>
</dbReference>
<dbReference type="SUPFAM" id="SSF56112">
    <property type="entry name" value="Protein kinase-like (PK-like)"/>
    <property type="match status" value="1"/>
</dbReference>
<evidence type="ECO:0000256" key="7">
    <source>
        <dbReference type="SAM" id="MobiDB-lite"/>
    </source>
</evidence>
<dbReference type="InterPro" id="IPR008271">
    <property type="entry name" value="Ser/Thr_kinase_AS"/>
</dbReference>
<keyword evidence="5" id="KW-0418">Kinase</keyword>
<dbReference type="AlphaFoldDB" id="A0A1R2AVN8"/>
<keyword evidence="10" id="KW-1185">Reference proteome</keyword>
<dbReference type="EMBL" id="MPUH01001319">
    <property type="protein sequence ID" value="OMJ68515.1"/>
    <property type="molecule type" value="Genomic_DNA"/>
</dbReference>
<evidence type="ECO:0000256" key="4">
    <source>
        <dbReference type="ARBA" id="ARBA00022741"/>
    </source>
</evidence>
<dbReference type="Proteomes" id="UP000187209">
    <property type="component" value="Unassembled WGS sequence"/>
</dbReference>
<dbReference type="GO" id="GO:0005524">
    <property type="term" value="F:ATP binding"/>
    <property type="evidence" value="ECO:0007669"/>
    <property type="project" value="UniProtKB-KW"/>
</dbReference>
<dbReference type="GO" id="GO:0005737">
    <property type="term" value="C:cytoplasm"/>
    <property type="evidence" value="ECO:0007669"/>
    <property type="project" value="TreeGrafter"/>
</dbReference>
<dbReference type="PANTHER" id="PTHR24346:SF82">
    <property type="entry name" value="KP78A-RELATED"/>
    <property type="match status" value="1"/>
</dbReference>
<dbReference type="PROSITE" id="PS50011">
    <property type="entry name" value="PROTEIN_KINASE_DOM"/>
    <property type="match status" value="1"/>
</dbReference>
<dbReference type="GO" id="GO:0035556">
    <property type="term" value="P:intracellular signal transduction"/>
    <property type="evidence" value="ECO:0007669"/>
    <property type="project" value="TreeGrafter"/>
</dbReference>
<protein>
    <recommendedName>
        <fullName evidence="8">Protein kinase domain-containing protein</fullName>
    </recommendedName>
</protein>
<keyword evidence="2" id="KW-0723">Serine/threonine-protein kinase</keyword>
<keyword evidence="4" id="KW-0547">Nucleotide-binding</keyword>
<dbReference type="PROSITE" id="PS00108">
    <property type="entry name" value="PROTEIN_KINASE_ST"/>
    <property type="match status" value="1"/>
</dbReference>
<dbReference type="Gene3D" id="1.10.510.10">
    <property type="entry name" value="Transferase(Phosphotransferase) domain 1"/>
    <property type="match status" value="1"/>
</dbReference>
<evidence type="ECO:0000313" key="10">
    <source>
        <dbReference type="Proteomes" id="UP000187209"/>
    </source>
</evidence>
<evidence type="ECO:0000259" key="8">
    <source>
        <dbReference type="PROSITE" id="PS50011"/>
    </source>
</evidence>
<feature type="domain" description="Protein kinase" evidence="8">
    <location>
        <begin position="1"/>
        <end position="201"/>
    </location>
</feature>
<name>A0A1R2AVN8_9CILI</name>
<comment type="subunit">
    <text evidence="1">Monomer.</text>
</comment>
<keyword evidence="6" id="KW-0067">ATP-binding</keyword>
<dbReference type="SMART" id="SM00220">
    <property type="entry name" value="S_TKc"/>
    <property type="match status" value="1"/>
</dbReference>
<evidence type="ECO:0000256" key="3">
    <source>
        <dbReference type="ARBA" id="ARBA00022679"/>
    </source>
</evidence>
<dbReference type="CDD" id="cd14003">
    <property type="entry name" value="STKc_AMPK-like"/>
    <property type="match status" value="1"/>
</dbReference>